<evidence type="ECO:0000313" key="1">
    <source>
        <dbReference type="EMBL" id="KAK5050645.1"/>
    </source>
</evidence>
<name>A0AAV9NA78_9EURO</name>
<sequence>MRKYQFQWRLGANGLPHKIDAPDETRRIDSILRQALVWTEASFCALWKPQLQEFPYIFDHDRRAEVLRDAFLLVSDLLEVGKTRLAFSSLNEILDTIPRYFINSHPGLFLCILEAALGLNMPKAPKSLHKKVKEHLAEISWVLHGPSHPLTVLLSQRSEDCGNVFYIMEVLLSCMRDSLAKVFGHSGYQTRFYEFTMAQNYARMGKIEEAQLTLIRLIRVCSDQFGSDSGFVGLSEFELNRIRLDWPASQSSANQGETPDNNHMLFKVEKAFQYYNQLLATQIKQESPTATLEIPCWRIELARYLFHKRRYTIAMHLYCSGSFEELSICNPQVKKSPDTWLADRIANAAKKAFQIESTWAQETCPVLGPLG</sequence>
<reference evidence="1 2" key="1">
    <citation type="submission" date="2023-08" db="EMBL/GenBank/DDBJ databases">
        <title>Black Yeasts Isolated from many extreme environments.</title>
        <authorList>
            <person name="Coleine C."/>
            <person name="Stajich J.E."/>
            <person name="Selbmann L."/>
        </authorList>
    </citation>
    <scope>NUCLEOTIDE SEQUENCE [LARGE SCALE GENOMIC DNA]</scope>
    <source>
        <strain evidence="1 2">CCFEE 5792</strain>
    </source>
</reference>
<dbReference type="RefSeq" id="XP_064705231.1">
    <property type="nucleotide sequence ID" value="XM_064847510.1"/>
</dbReference>
<proteinExistence type="predicted"/>
<protein>
    <submittedName>
        <fullName evidence="1">Uncharacterized protein</fullName>
    </submittedName>
</protein>
<keyword evidence="2" id="KW-1185">Reference proteome</keyword>
<dbReference type="Proteomes" id="UP001358417">
    <property type="component" value="Unassembled WGS sequence"/>
</dbReference>
<evidence type="ECO:0000313" key="2">
    <source>
        <dbReference type="Proteomes" id="UP001358417"/>
    </source>
</evidence>
<dbReference type="EMBL" id="JAVRRD010000017">
    <property type="protein sequence ID" value="KAK5050645.1"/>
    <property type="molecule type" value="Genomic_DNA"/>
</dbReference>
<comment type="caution">
    <text evidence="1">The sequence shown here is derived from an EMBL/GenBank/DDBJ whole genome shotgun (WGS) entry which is preliminary data.</text>
</comment>
<dbReference type="GeneID" id="89972110"/>
<dbReference type="AlphaFoldDB" id="A0AAV9NA78"/>
<accession>A0AAV9NA78</accession>
<gene>
    <name evidence="1" type="ORF">LTR84_003927</name>
</gene>
<organism evidence="1 2">
    <name type="scientific">Exophiala bonariae</name>
    <dbReference type="NCBI Taxonomy" id="1690606"/>
    <lineage>
        <taxon>Eukaryota</taxon>
        <taxon>Fungi</taxon>
        <taxon>Dikarya</taxon>
        <taxon>Ascomycota</taxon>
        <taxon>Pezizomycotina</taxon>
        <taxon>Eurotiomycetes</taxon>
        <taxon>Chaetothyriomycetidae</taxon>
        <taxon>Chaetothyriales</taxon>
        <taxon>Herpotrichiellaceae</taxon>
        <taxon>Exophiala</taxon>
    </lineage>
</organism>